<gene>
    <name evidence="2" type="ORF">LCGC14_2177620</name>
</gene>
<dbReference type="AlphaFoldDB" id="A0A0F9DN67"/>
<protein>
    <submittedName>
        <fullName evidence="2">Uncharacterized protein</fullName>
    </submittedName>
</protein>
<evidence type="ECO:0000313" key="2">
    <source>
        <dbReference type="EMBL" id="KKL63183.1"/>
    </source>
</evidence>
<sequence>LALVRSIAQSHDGQAWVESQPGVGSTFYVSLGAQCAREPQECHSNDRPHRETQLAHAHDSSAG</sequence>
<dbReference type="EMBL" id="LAZR01028254">
    <property type="protein sequence ID" value="KKL63183.1"/>
    <property type="molecule type" value="Genomic_DNA"/>
</dbReference>
<reference evidence="2" key="1">
    <citation type="journal article" date="2015" name="Nature">
        <title>Complex archaea that bridge the gap between prokaryotes and eukaryotes.</title>
        <authorList>
            <person name="Spang A."/>
            <person name="Saw J.H."/>
            <person name="Jorgensen S.L."/>
            <person name="Zaremba-Niedzwiedzka K."/>
            <person name="Martijn J."/>
            <person name="Lind A.E."/>
            <person name="van Eijk R."/>
            <person name="Schleper C."/>
            <person name="Guy L."/>
            <person name="Ettema T.J."/>
        </authorList>
    </citation>
    <scope>NUCLEOTIDE SEQUENCE</scope>
</reference>
<accession>A0A0F9DN67</accession>
<dbReference type="InterPro" id="IPR036890">
    <property type="entry name" value="HATPase_C_sf"/>
</dbReference>
<name>A0A0F9DN67_9ZZZZ</name>
<feature type="region of interest" description="Disordered" evidence="1">
    <location>
        <begin position="39"/>
        <end position="63"/>
    </location>
</feature>
<dbReference type="Gene3D" id="3.30.565.10">
    <property type="entry name" value="Histidine kinase-like ATPase, C-terminal domain"/>
    <property type="match status" value="1"/>
</dbReference>
<feature type="non-terminal residue" evidence="2">
    <location>
        <position position="1"/>
    </location>
</feature>
<organism evidence="2">
    <name type="scientific">marine sediment metagenome</name>
    <dbReference type="NCBI Taxonomy" id="412755"/>
    <lineage>
        <taxon>unclassified sequences</taxon>
        <taxon>metagenomes</taxon>
        <taxon>ecological metagenomes</taxon>
    </lineage>
</organism>
<evidence type="ECO:0000256" key="1">
    <source>
        <dbReference type="SAM" id="MobiDB-lite"/>
    </source>
</evidence>
<dbReference type="SUPFAM" id="SSF55874">
    <property type="entry name" value="ATPase domain of HSP90 chaperone/DNA topoisomerase II/histidine kinase"/>
    <property type="match status" value="1"/>
</dbReference>
<proteinExistence type="predicted"/>
<comment type="caution">
    <text evidence="2">The sequence shown here is derived from an EMBL/GenBank/DDBJ whole genome shotgun (WGS) entry which is preliminary data.</text>
</comment>